<proteinExistence type="predicted"/>
<sequence length="276" mass="30997">MPYRKDNDSVRIVLAQAFGESLFDMLRKKNISTTDVSSFQSWLKGFAVRTLSANSNLMLEVPKTDSAIVLRLYYHNDVGRPDKQEVSFPLSASVYGYYAMHINRTTAVLSGLQKKTIATAPRQQLFHQTMTELNTRFSFPALKEMLKNMAGAQIINATLQLKPIQSNLVQHALPATLNLYYYHTDGYLEGPLKDANDATQTGSLQLDVLYEKNSQYSFDITAYIKQELLSNSFTTKRLMIKAGGAGDALQQLSMGMPGNTQYTSRLILTYVSYNNN</sequence>
<name>A0A6I6GR74_9BACT</name>
<dbReference type="AlphaFoldDB" id="A0A6I6GR74"/>
<dbReference type="EMBL" id="CP046566">
    <property type="protein sequence ID" value="QGW29452.1"/>
    <property type="molecule type" value="Genomic_DNA"/>
</dbReference>
<organism evidence="1 2">
    <name type="scientific">Phnomibacter ginsenosidimutans</name>
    <dbReference type="NCBI Taxonomy" id="2676868"/>
    <lineage>
        <taxon>Bacteria</taxon>
        <taxon>Pseudomonadati</taxon>
        <taxon>Bacteroidota</taxon>
        <taxon>Chitinophagia</taxon>
        <taxon>Chitinophagales</taxon>
        <taxon>Chitinophagaceae</taxon>
        <taxon>Phnomibacter</taxon>
    </lineage>
</organism>
<dbReference type="KEGG" id="fls:GLV81_16270"/>
<evidence type="ECO:0000313" key="2">
    <source>
        <dbReference type="Proteomes" id="UP000426027"/>
    </source>
</evidence>
<gene>
    <name evidence="1" type="ORF">GLV81_16270</name>
</gene>
<dbReference type="Proteomes" id="UP000426027">
    <property type="component" value="Chromosome"/>
</dbReference>
<keyword evidence="2" id="KW-1185">Reference proteome</keyword>
<reference evidence="1 2" key="1">
    <citation type="submission" date="2019-11" db="EMBL/GenBank/DDBJ databases">
        <authorList>
            <person name="Im W.T."/>
        </authorList>
    </citation>
    <scope>NUCLEOTIDE SEQUENCE [LARGE SCALE GENOMIC DNA]</scope>
    <source>
        <strain evidence="1 2">SB-02</strain>
    </source>
</reference>
<accession>A0A6I6GR74</accession>
<protein>
    <submittedName>
        <fullName evidence="1">DUF4270 family protein</fullName>
    </submittedName>
</protein>
<evidence type="ECO:0000313" key="1">
    <source>
        <dbReference type="EMBL" id="QGW29452.1"/>
    </source>
</evidence>